<feature type="region of interest" description="Disordered" evidence="1">
    <location>
        <begin position="1"/>
        <end position="64"/>
    </location>
</feature>
<name>A0AA35VM47_LACSI</name>
<evidence type="ECO:0000256" key="1">
    <source>
        <dbReference type="SAM" id="MobiDB-lite"/>
    </source>
</evidence>
<feature type="compositionally biased region" description="Basic residues" evidence="1">
    <location>
        <begin position="1"/>
        <end position="11"/>
    </location>
</feature>
<keyword evidence="3" id="KW-1185">Reference proteome</keyword>
<organism evidence="2 3">
    <name type="scientific">Lactuca saligna</name>
    <name type="common">Willowleaf lettuce</name>
    <dbReference type="NCBI Taxonomy" id="75948"/>
    <lineage>
        <taxon>Eukaryota</taxon>
        <taxon>Viridiplantae</taxon>
        <taxon>Streptophyta</taxon>
        <taxon>Embryophyta</taxon>
        <taxon>Tracheophyta</taxon>
        <taxon>Spermatophyta</taxon>
        <taxon>Magnoliopsida</taxon>
        <taxon>eudicotyledons</taxon>
        <taxon>Gunneridae</taxon>
        <taxon>Pentapetalae</taxon>
        <taxon>asterids</taxon>
        <taxon>campanulids</taxon>
        <taxon>Asterales</taxon>
        <taxon>Asteraceae</taxon>
        <taxon>Cichorioideae</taxon>
        <taxon>Cichorieae</taxon>
        <taxon>Lactucinae</taxon>
        <taxon>Lactuca</taxon>
    </lineage>
</organism>
<protein>
    <submittedName>
        <fullName evidence="2">Uncharacterized protein</fullName>
    </submittedName>
</protein>
<dbReference type="EMBL" id="OX465077">
    <property type="protein sequence ID" value="CAI9268885.1"/>
    <property type="molecule type" value="Genomic_DNA"/>
</dbReference>
<reference evidence="2" key="1">
    <citation type="submission" date="2023-04" db="EMBL/GenBank/DDBJ databases">
        <authorList>
            <person name="Vijverberg K."/>
            <person name="Xiong W."/>
            <person name="Schranz E."/>
        </authorList>
    </citation>
    <scope>NUCLEOTIDE SEQUENCE</scope>
</reference>
<evidence type="ECO:0000313" key="2">
    <source>
        <dbReference type="EMBL" id="CAI9268885.1"/>
    </source>
</evidence>
<sequence length="106" mass="12130">MERSKKSHRSRQSGPSAKKKSDTDKKKRDLADDKKRDPSTDKKKRDLTDDKKRNPKGKRETTIEIDNAISKIDRKAPLFIITGRSILVSLLSVTSHNRETKGESRL</sequence>
<dbReference type="Proteomes" id="UP001177003">
    <property type="component" value="Chromosome 1"/>
</dbReference>
<dbReference type="AlphaFoldDB" id="A0AA35VM47"/>
<gene>
    <name evidence="2" type="ORF">LSALG_LOCUS9283</name>
</gene>
<feature type="compositionally biased region" description="Basic and acidic residues" evidence="1">
    <location>
        <begin position="19"/>
        <end position="62"/>
    </location>
</feature>
<accession>A0AA35VM47</accession>
<proteinExistence type="predicted"/>
<evidence type="ECO:0000313" key="3">
    <source>
        <dbReference type="Proteomes" id="UP001177003"/>
    </source>
</evidence>